<dbReference type="Proteomes" id="UP000612362">
    <property type="component" value="Unassembled WGS sequence"/>
</dbReference>
<organism evidence="2 3">
    <name type="scientific">Ktedonospora formicarum</name>
    <dbReference type="NCBI Taxonomy" id="2778364"/>
    <lineage>
        <taxon>Bacteria</taxon>
        <taxon>Bacillati</taxon>
        <taxon>Chloroflexota</taxon>
        <taxon>Ktedonobacteria</taxon>
        <taxon>Ktedonobacterales</taxon>
        <taxon>Ktedonobacteraceae</taxon>
        <taxon>Ktedonospora</taxon>
    </lineage>
</organism>
<dbReference type="AlphaFoldDB" id="A0A8J3I483"/>
<evidence type="ECO:0000256" key="1">
    <source>
        <dbReference type="SAM" id="MobiDB-lite"/>
    </source>
</evidence>
<protein>
    <submittedName>
        <fullName evidence="2">Uncharacterized protein</fullName>
    </submittedName>
</protein>
<name>A0A8J3I483_9CHLR</name>
<proteinExistence type="predicted"/>
<feature type="compositionally biased region" description="Basic and acidic residues" evidence="1">
    <location>
        <begin position="1"/>
        <end position="10"/>
    </location>
</feature>
<gene>
    <name evidence="2" type="ORF">KSX_72420</name>
</gene>
<comment type="caution">
    <text evidence="2">The sequence shown here is derived from an EMBL/GenBank/DDBJ whole genome shotgun (WGS) entry which is preliminary data.</text>
</comment>
<evidence type="ECO:0000313" key="2">
    <source>
        <dbReference type="EMBL" id="GHO49079.1"/>
    </source>
</evidence>
<reference evidence="2" key="1">
    <citation type="submission" date="2020-10" db="EMBL/GenBank/DDBJ databases">
        <title>Taxonomic study of unclassified bacteria belonging to the class Ktedonobacteria.</title>
        <authorList>
            <person name="Yabe S."/>
            <person name="Wang C.M."/>
            <person name="Zheng Y."/>
            <person name="Sakai Y."/>
            <person name="Cavaletti L."/>
            <person name="Monciardini P."/>
            <person name="Donadio S."/>
        </authorList>
    </citation>
    <scope>NUCLEOTIDE SEQUENCE</scope>
    <source>
        <strain evidence="2">SOSP1-1</strain>
    </source>
</reference>
<dbReference type="EMBL" id="BNJF01000004">
    <property type="protein sequence ID" value="GHO49079.1"/>
    <property type="molecule type" value="Genomic_DNA"/>
</dbReference>
<accession>A0A8J3I483</accession>
<dbReference type="RefSeq" id="WP_220198193.1">
    <property type="nucleotide sequence ID" value="NZ_BNJF01000004.1"/>
</dbReference>
<sequence>MNIPSEDKQPRNAASWAQPESHTLHVTHTHTGALTLNVDGRQITGPLQGFGQMWQKTYRVSLRGAEVSPAIVIQTWKEHFAEFWPENSRFFGPLTGIAPGEVAILNVAVGGLPLSTGVLVLYADEESFTLMTPQGHMFAGWITFSAYEVDNVTLAQVQVLIRASDPIYELGLRLGGHKIEDNFWKHTLTQLAKRFNIEGPVSVETVCVDKKIQWSQAKNIWHNSAVRTVLYTVVTPSSWFRRRPK</sequence>
<keyword evidence="3" id="KW-1185">Reference proteome</keyword>
<evidence type="ECO:0000313" key="3">
    <source>
        <dbReference type="Proteomes" id="UP000612362"/>
    </source>
</evidence>
<feature type="region of interest" description="Disordered" evidence="1">
    <location>
        <begin position="1"/>
        <end position="20"/>
    </location>
</feature>